<proteinExistence type="predicted"/>
<comment type="caution">
    <text evidence="1">The sequence shown here is derived from an EMBL/GenBank/DDBJ whole genome shotgun (WGS) entry which is preliminary data.</text>
</comment>
<name>A0A9D5B035_PEA</name>
<reference evidence="1 2" key="1">
    <citation type="journal article" date="2022" name="Nat. Genet.">
        <title>Improved pea reference genome and pan-genome highlight genomic features and evolutionary characteristics.</title>
        <authorList>
            <person name="Yang T."/>
            <person name="Liu R."/>
            <person name="Luo Y."/>
            <person name="Hu S."/>
            <person name="Wang D."/>
            <person name="Wang C."/>
            <person name="Pandey M.K."/>
            <person name="Ge S."/>
            <person name="Xu Q."/>
            <person name="Li N."/>
            <person name="Li G."/>
            <person name="Huang Y."/>
            <person name="Saxena R.K."/>
            <person name="Ji Y."/>
            <person name="Li M."/>
            <person name="Yan X."/>
            <person name="He Y."/>
            <person name="Liu Y."/>
            <person name="Wang X."/>
            <person name="Xiang C."/>
            <person name="Varshney R.K."/>
            <person name="Ding H."/>
            <person name="Gao S."/>
            <person name="Zong X."/>
        </authorList>
    </citation>
    <scope>NUCLEOTIDE SEQUENCE [LARGE SCALE GENOMIC DNA]</scope>
    <source>
        <strain evidence="1 2">cv. Zhongwan 6</strain>
    </source>
</reference>
<dbReference type="Gramene" id="Psat03G0104000-T1">
    <property type="protein sequence ID" value="KAI5425090.1"/>
    <property type="gene ID" value="KIW84_031040"/>
</dbReference>
<evidence type="ECO:0000313" key="2">
    <source>
        <dbReference type="Proteomes" id="UP001058974"/>
    </source>
</evidence>
<keyword evidence="2" id="KW-1185">Reference proteome</keyword>
<gene>
    <name evidence="1" type="ORF">KIW84_031040</name>
</gene>
<organism evidence="1 2">
    <name type="scientific">Pisum sativum</name>
    <name type="common">Garden pea</name>
    <name type="synonym">Lathyrus oleraceus</name>
    <dbReference type="NCBI Taxonomy" id="3888"/>
    <lineage>
        <taxon>Eukaryota</taxon>
        <taxon>Viridiplantae</taxon>
        <taxon>Streptophyta</taxon>
        <taxon>Embryophyta</taxon>
        <taxon>Tracheophyta</taxon>
        <taxon>Spermatophyta</taxon>
        <taxon>Magnoliopsida</taxon>
        <taxon>eudicotyledons</taxon>
        <taxon>Gunneridae</taxon>
        <taxon>Pentapetalae</taxon>
        <taxon>rosids</taxon>
        <taxon>fabids</taxon>
        <taxon>Fabales</taxon>
        <taxon>Fabaceae</taxon>
        <taxon>Papilionoideae</taxon>
        <taxon>50 kb inversion clade</taxon>
        <taxon>NPAAA clade</taxon>
        <taxon>Hologalegina</taxon>
        <taxon>IRL clade</taxon>
        <taxon>Fabeae</taxon>
        <taxon>Lathyrus</taxon>
    </lineage>
</organism>
<dbReference type="EMBL" id="JAMSHJ010000003">
    <property type="protein sequence ID" value="KAI5425090.1"/>
    <property type="molecule type" value="Genomic_DNA"/>
</dbReference>
<protein>
    <submittedName>
        <fullName evidence="1">Uncharacterized protein</fullName>
    </submittedName>
</protein>
<sequence>MLAQPSKDFQQTIKPSLSKMIVMDMDPISKAWAYFMHHTLDTNRRGSDLIAERDLELYLLLTHYPAGVANLDGRKMVKLARSLDPFWLKGNIVAQVDQSAGDMCAHFGLSSRYLNHQVDTWVAAQRFRDRFGGEPPAPCYGRYQYPSI</sequence>
<dbReference type="AlphaFoldDB" id="A0A9D5B035"/>
<evidence type="ECO:0000313" key="1">
    <source>
        <dbReference type="EMBL" id="KAI5425090.1"/>
    </source>
</evidence>
<accession>A0A9D5B035</accession>
<dbReference type="Proteomes" id="UP001058974">
    <property type="component" value="Chromosome 3"/>
</dbReference>